<protein>
    <recommendedName>
        <fullName evidence="4">PDZ domain-containing protein</fullName>
    </recommendedName>
</protein>
<dbReference type="PANTHER" id="PTHR47014">
    <property type="entry name" value="PLECKSTRIN HOMOLOGY DOMAIN-CONTAINING FAMILY S MEMBER 1"/>
    <property type="match status" value="1"/>
</dbReference>
<evidence type="ECO:0000256" key="1">
    <source>
        <dbReference type="SAM" id="MobiDB-lite"/>
    </source>
</evidence>
<keyword evidence="3" id="KW-1185">Reference proteome</keyword>
<feature type="compositionally biased region" description="Basic and acidic residues" evidence="1">
    <location>
        <begin position="125"/>
        <end position="142"/>
    </location>
</feature>
<evidence type="ECO:0000313" key="3">
    <source>
        <dbReference type="Proteomes" id="UP000694383"/>
    </source>
</evidence>
<organism evidence="2 3">
    <name type="scientific">Oryzias sinensis</name>
    <name type="common">Chinese medaka</name>
    <dbReference type="NCBI Taxonomy" id="183150"/>
    <lineage>
        <taxon>Eukaryota</taxon>
        <taxon>Metazoa</taxon>
        <taxon>Chordata</taxon>
        <taxon>Craniata</taxon>
        <taxon>Vertebrata</taxon>
        <taxon>Euteleostomi</taxon>
        <taxon>Actinopterygii</taxon>
        <taxon>Neopterygii</taxon>
        <taxon>Teleostei</taxon>
        <taxon>Neoteleostei</taxon>
        <taxon>Acanthomorphata</taxon>
        <taxon>Ovalentaria</taxon>
        <taxon>Atherinomorphae</taxon>
        <taxon>Beloniformes</taxon>
        <taxon>Adrianichthyidae</taxon>
        <taxon>Oryziinae</taxon>
        <taxon>Oryzias</taxon>
    </lineage>
</organism>
<sequence length="151" mass="17274">TNRYFFLESNHTQVQRKHSLSPKKASKFNLFFLLLNPNASNCLHQSPKRPEKACPDKQLKELTGCLRAVLHIETSLCVRVSSWTGVQQQTLGFFLKGDQILAVNDLRAVNLDEFNMFISKSLKDKVQRRSDSGDAPKYESKPAPKRKITRL</sequence>
<dbReference type="AlphaFoldDB" id="A0A8C7X122"/>
<dbReference type="InterPro" id="IPR042986">
    <property type="entry name" value="PLEKHS1"/>
</dbReference>
<reference evidence="2" key="2">
    <citation type="submission" date="2025-09" db="UniProtKB">
        <authorList>
            <consortium name="Ensembl"/>
        </authorList>
    </citation>
    <scope>IDENTIFICATION</scope>
</reference>
<name>A0A8C7X122_9TELE</name>
<dbReference type="Proteomes" id="UP000694383">
    <property type="component" value="Unplaced"/>
</dbReference>
<dbReference type="Ensembl" id="ENSOSIT00000006367.1">
    <property type="protein sequence ID" value="ENSOSIP00000005941.1"/>
    <property type="gene ID" value="ENSOSIG00000004067.1"/>
</dbReference>
<dbReference type="PANTHER" id="PTHR47014:SF1">
    <property type="entry name" value="PLECKSTRIN HOMOLOGY DOMAIN-CONTAINING FAMILY S MEMBER 1"/>
    <property type="match status" value="1"/>
</dbReference>
<evidence type="ECO:0008006" key="4">
    <source>
        <dbReference type="Google" id="ProtNLM"/>
    </source>
</evidence>
<proteinExistence type="predicted"/>
<reference evidence="2" key="1">
    <citation type="submission" date="2025-08" db="UniProtKB">
        <authorList>
            <consortium name="Ensembl"/>
        </authorList>
    </citation>
    <scope>IDENTIFICATION</scope>
</reference>
<accession>A0A8C7X122</accession>
<feature type="region of interest" description="Disordered" evidence="1">
    <location>
        <begin position="125"/>
        <end position="151"/>
    </location>
</feature>
<evidence type="ECO:0000313" key="2">
    <source>
        <dbReference type="Ensembl" id="ENSOSIP00000005941.1"/>
    </source>
</evidence>